<dbReference type="Proteomes" id="UP001165082">
    <property type="component" value="Unassembled WGS sequence"/>
</dbReference>
<feature type="non-terminal residue" evidence="3">
    <location>
        <position position="1"/>
    </location>
</feature>
<feature type="coiled-coil region" evidence="1">
    <location>
        <begin position="29"/>
        <end position="56"/>
    </location>
</feature>
<proteinExistence type="predicted"/>
<dbReference type="EMBL" id="BRXZ01000752">
    <property type="protein sequence ID" value="GMH52839.1"/>
    <property type="molecule type" value="Genomic_DNA"/>
</dbReference>
<dbReference type="AlphaFoldDB" id="A0A9W6ZLS3"/>
<gene>
    <name evidence="3" type="ORF">TrRE_jg10817</name>
</gene>
<keyword evidence="1" id="KW-0175">Coiled coil</keyword>
<protein>
    <submittedName>
        <fullName evidence="3">Uncharacterized protein</fullName>
    </submittedName>
</protein>
<accession>A0A9W6ZLS3</accession>
<keyword evidence="4" id="KW-1185">Reference proteome</keyword>
<evidence type="ECO:0000256" key="1">
    <source>
        <dbReference type="SAM" id="Coils"/>
    </source>
</evidence>
<comment type="caution">
    <text evidence="3">The sequence shown here is derived from an EMBL/GenBank/DDBJ whole genome shotgun (WGS) entry which is preliminary data.</text>
</comment>
<evidence type="ECO:0000313" key="3">
    <source>
        <dbReference type="EMBL" id="GMH52839.1"/>
    </source>
</evidence>
<feature type="region of interest" description="Disordered" evidence="2">
    <location>
        <begin position="72"/>
        <end position="103"/>
    </location>
</feature>
<name>A0A9W6ZLS3_9STRA</name>
<feature type="compositionally biased region" description="Basic and acidic residues" evidence="2">
    <location>
        <begin position="74"/>
        <end position="89"/>
    </location>
</feature>
<organism evidence="3 4">
    <name type="scientific">Triparma retinervis</name>
    <dbReference type="NCBI Taxonomy" id="2557542"/>
    <lineage>
        <taxon>Eukaryota</taxon>
        <taxon>Sar</taxon>
        <taxon>Stramenopiles</taxon>
        <taxon>Ochrophyta</taxon>
        <taxon>Bolidophyceae</taxon>
        <taxon>Parmales</taxon>
        <taxon>Triparmaceae</taxon>
        <taxon>Triparma</taxon>
    </lineage>
</organism>
<evidence type="ECO:0000256" key="2">
    <source>
        <dbReference type="SAM" id="MobiDB-lite"/>
    </source>
</evidence>
<feature type="compositionally biased region" description="Acidic residues" evidence="2">
    <location>
        <begin position="90"/>
        <end position="103"/>
    </location>
</feature>
<evidence type="ECO:0000313" key="4">
    <source>
        <dbReference type="Proteomes" id="UP001165082"/>
    </source>
</evidence>
<reference evidence="3" key="1">
    <citation type="submission" date="2022-07" db="EMBL/GenBank/DDBJ databases">
        <title>Genome analysis of Parmales, a sister group of diatoms, reveals the evolutionary specialization of diatoms from phago-mixotrophs to photoautotrophs.</title>
        <authorList>
            <person name="Ban H."/>
            <person name="Sato S."/>
            <person name="Yoshikawa S."/>
            <person name="Kazumasa Y."/>
            <person name="Nakamura Y."/>
            <person name="Ichinomiya M."/>
            <person name="Saitoh K."/>
            <person name="Sato N."/>
            <person name="Blanc-Mathieu R."/>
            <person name="Endo H."/>
            <person name="Kuwata A."/>
            <person name="Ogata H."/>
        </authorList>
    </citation>
    <scope>NUCLEOTIDE SEQUENCE</scope>
</reference>
<sequence>RPSPTSVVSVGQSRSRAVSIQEPPFGVSLTDLSKGLRALKERLEALQDECNNIGGVVELMNGQVEAMQRVENFAPKDEAPKGSKRKCLDYGDDDDDDDDEEMA</sequence>